<dbReference type="GO" id="GO:0007267">
    <property type="term" value="P:cell-cell signaling"/>
    <property type="evidence" value="ECO:0007669"/>
    <property type="project" value="TreeGrafter"/>
</dbReference>
<gene>
    <name evidence="9" type="ORF">TREES_T100015870</name>
</gene>
<evidence type="ECO:0000313" key="10">
    <source>
        <dbReference type="Proteomes" id="UP000011518"/>
    </source>
</evidence>
<reference evidence="10" key="2">
    <citation type="journal article" date="2013" name="Nat. Commun.">
        <title>Genome of the Chinese tree shrew.</title>
        <authorList>
            <person name="Fan Y."/>
            <person name="Huang Z.Y."/>
            <person name="Cao C.C."/>
            <person name="Chen C.S."/>
            <person name="Chen Y.X."/>
            <person name="Fan D.D."/>
            <person name="He J."/>
            <person name="Hou H.L."/>
            <person name="Hu L."/>
            <person name="Hu X.T."/>
            <person name="Jiang X.T."/>
            <person name="Lai R."/>
            <person name="Lang Y.S."/>
            <person name="Liang B."/>
            <person name="Liao S.G."/>
            <person name="Mu D."/>
            <person name="Ma Y.Y."/>
            <person name="Niu Y.Y."/>
            <person name="Sun X.Q."/>
            <person name="Xia J.Q."/>
            <person name="Xiao J."/>
            <person name="Xiong Z.Q."/>
            <person name="Xu L."/>
            <person name="Yang L."/>
            <person name="Zhang Y."/>
            <person name="Zhao W."/>
            <person name="Zhao X.D."/>
            <person name="Zheng Y.T."/>
            <person name="Zhou J.M."/>
            <person name="Zhu Y.B."/>
            <person name="Zhang G.J."/>
            <person name="Wang J."/>
            <person name="Yao Y.G."/>
        </authorList>
    </citation>
    <scope>NUCLEOTIDE SEQUENCE [LARGE SCALE GENOMIC DNA]</scope>
</reference>
<dbReference type="PANTHER" id="PTHR15258:SF2">
    <property type="entry name" value="FIBROBLAST GROWTH FACTOR-BINDING PROTEIN 1"/>
    <property type="match status" value="1"/>
</dbReference>
<accession>L9L2H9</accession>
<comment type="subcellular location">
    <subcellularLocation>
        <location evidence="1">Secreted</location>
    </subcellularLocation>
</comment>
<dbReference type="eggNOG" id="ENOG502RZQ6">
    <property type="taxonomic scope" value="Eukaryota"/>
</dbReference>
<feature type="chain" id="PRO_5004000431" evidence="8">
    <location>
        <begin position="24"/>
        <end position="232"/>
    </location>
</feature>
<keyword evidence="5" id="KW-1015">Disulfide bond</keyword>
<dbReference type="Pfam" id="PF06473">
    <property type="entry name" value="FGF-BP1"/>
    <property type="match status" value="1"/>
</dbReference>
<dbReference type="EMBL" id="KB320555">
    <property type="protein sequence ID" value="ELW68964.1"/>
    <property type="molecule type" value="Genomic_DNA"/>
</dbReference>
<evidence type="ECO:0000256" key="1">
    <source>
        <dbReference type="ARBA" id="ARBA00004613"/>
    </source>
</evidence>
<feature type="signal peptide" evidence="8">
    <location>
        <begin position="1"/>
        <end position="23"/>
    </location>
</feature>
<dbReference type="FunCoup" id="L9L2H9">
    <property type="interactions" value="35"/>
</dbReference>
<dbReference type="OrthoDB" id="8875908at2759"/>
<sequence length="232" mass="26185">MRIHSLTLFSFLLLAAQVLLVEGKKKAKNGHHSRETSRQRDTEGKPQIKQRNQTSKSMTKGSFVTKDQASCRWAMAEQEEGTILKVQCSRTDNEFSCDFAGNATSCLEFNEDKVYWKQIARNLRKLKNICGSSKSVLKSRVCRKKFPESNLKLVSSTLFSNIKPVKEEAGHAKVKEETHSGPAVTDNKAIKDPECLEDPDVANQRKIALEFCGESWSSICRFFLSMVQDKSC</sequence>
<dbReference type="InterPro" id="IPR010510">
    <property type="entry name" value="FGF1-bd"/>
</dbReference>
<protein>
    <submittedName>
        <fullName evidence="9">Fibroblast growth factor-binding protein 1</fullName>
    </submittedName>
</protein>
<dbReference type="Proteomes" id="UP000011518">
    <property type="component" value="Unassembled WGS sequence"/>
</dbReference>
<evidence type="ECO:0000256" key="7">
    <source>
        <dbReference type="SAM" id="MobiDB-lite"/>
    </source>
</evidence>
<organism evidence="9 10">
    <name type="scientific">Tupaia chinensis</name>
    <name type="common">Chinese tree shrew</name>
    <name type="synonym">Tupaia belangeri chinensis</name>
    <dbReference type="NCBI Taxonomy" id="246437"/>
    <lineage>
        <taxon>Eukaryota</taxon>
        <taxon>Metazoa</taxon>
        <taxon>Chordata</taxon>
        <taxon>Craniata</taxon>
        <taxon>Vertebrata</taxon>
        <taxon>Euteleostomi</taxon>
        <taxon>Mammalia</taxon>
        <taxon>Eutheria</taxon>
        <taxon>Euarchontoglires</taxon>
        <taxon>Scandentia</taxon>
        <taxon>Tupaiidae</taxon>
        <taxon>Tupaia</taxon>
    </lineage>
</organism>
<feature type="region of interest" description="Disordered" evidence="7">
    <location>
        <begin position="25"/>
        <end position="63"/>
    </location>
</feature>
<name>L9L2H9_TUPCH</name>
<evidence type="ECO:0000256" key="3">
    <source>
        <dbReference type="ARBA" id="ARBA00022525"/>
    </source>
</evidence>
<dbReference type="AlphaFoldDB" id="L9L2H9"/>
<keyword evidence="6" id="KW-0340">Growth factor binding</keyword>
<feature type="compositionally biased region" description="Basic and acidic residues" evidence="7">
    <location>
        <begin position="32"/>
        <end position="46"/>
    </location>
</feature>
<evidence type="ECO:0000256" key="5">
    <source>
        <dbReference type="ARBA" id="ARBA00023157"/>
    </source>
</evidence>
<evidence type="ECO:0000313" key="9">
    <source>
        <dbReference type="EMBL" id="ELW68964.1"/>
    </source>
</evidence>
<dbReference type="InParanoid" id="L9L2H9"/>
<evidence type="ECO:0000256" key="4">
    <source>
        <dbReference type="ARBA" id="ARBA00022729"/>
    </source>
</evidence>
<comment type="similarity">
    <text evidence="2">Belongs to the fibroblast growth factor-binding protein family.</text>
</comment>
<dbReference type="PANTHER" id="PTHR15258">
    <property type="entry name" value="FGF BINDING PROTEIN-RELATED"/>
    <property type="match status" value="1"/>
</dbReference>
<reference evidence="10" key="1">
    <citation type="submission" date="2012-07" db="EMBL/GenBank/DDBJ databases">
        <title>Genome of the Chinese tree shrew, a rising model animal genetically related to primates.</title>
        <authorList>
            <person name="Zhang G."/>
            <person name="Fan Y."/>
            <person name="Yao Y."/>
            <person name="Huang Z."/>
        </authorList>
    </citation>
    <scope>NUCLEOTIDE SEQUENCE [LARGE SCALE GENOMIC DNA]</scope>
</reference>
<keyword evidence="3" id="KW-0964">Secreted</keyword>
<evidence type="ECO:0000256" key="2">
    <source>
        <dbReference type="ARBA" id="ARBA00008326"/>
    </source>
</evidence>
<evidence type="ECO:0000256" key="6">
    <source>
        <dbReference type="ARBA" id="ARBA00023183"/>
    </source>
</evidence>
<dbReference type="GO" id="GO:0019838">
    <property type="term" value="F:growth factor binding"/>
    <property type="evidence" value="ECO:0007669"/>
    <property type="project" value="UniProtKB-KW"/>
</dbReference>
<feature type="compositionally biased region" description="Polar residues" evidence="7">
    <location>
        <begin position="49"/>
        <end position="63"/>
    </location>
</feature>
<keyword evidence="10" id="KW-1185">Reference proteome</keyword>
<dbReference type="KEGG" id="tup:102501906"/>
<evidence type="ECO:0000256" key="8">
    <source>
        <dbReference type="SAM" id="SignalP"/>
    </source>
</evidence>
<dbReference type="GO" id="GO:0005576">
    <property type="term" value="C:extracellular region"/>
    <property type="evidence" value="ECO:0007669"/>
    <property type="project" value="UniProtKB-SubCell"/>
</dbReference>
<keyword evidence="4 8" id="KW-0732">Signal</keyword>
<proteinExistence type="inferred from homology"/>
<dbReference type="STRING" id="246437.L9L2H9"/>